<keyword evidence="2" id="KW-1185">Reference proteome</keyword>
<organism evidence="1 2">
    <name type="scientific">Streptomyces noursei</name>
    <name type="common">Streptomyces albulus</name>
    <dbReference type="NCBI Taxonomy" id="1971"/>
    <lineage>
        <taxon>Bacteria</taxon>
        <taxon>Bacillati</taxon>
        <taxon>Actinomycetota</taxon>
        <taxon>Actinomycetes</taxon>
        <taxon>Kitasatosporales</taxon>
        <taxon>Streptomycetaceae</taxon>
        <taxon>Streptomyces</taxon>
    </lineage>
</organism>
<reference evidence="2" key="1">
    <citation type="submission" date="2015-09" db="EMBL/GenBank/DDBJ databases">
        <authorList>
            <person name="Graham D.E."/>
            <person name="Mahan K.M."/>
            <person name="Klingeman D.M."/>
            <person name="Fida T."/>
            <person name="Giannone R.J."/>
            <person name="Hettich R.L."/>
            <person name="Parry R.J."/>
            <person name="Spain J.C."/>
        </authorList>
    </citation>
    <scope>NUCLEOTIDE SEQUENCE [LARGE SCALE GENOMIC DNA]</scope>
    <source>
        <strain evidence="2">JCM 4701</strain>
    </source>
</reference>
<dbReference type="AlphaFoldDB" id="A0A2N8P9F7"/>
<dbReference type="Proteomes" id="UP000236047">
    <property type="component" value="Unassembled WGS sequence"/>
</dbReference>
<gene>
    <name evidence="1" type="ORF">AOB60_25720</name>
</gene>
<evidence type="ECO:0000313" key="2">
    <source>
        <dbReference type="Proteomes" id="UP000236047"/>
    </source>
</evidence>
<comment type="caution">
    <text evidence="1">The sequence shown here is derived from an EMBL/GenBank/DDBJ whole genome shotgun (WGS) entry which is preliminary data.</text>
</comment>
<protein>
    <submittedName>
        <fullName evidence="1">Uncharacterized protein</fullName>
    </submittedName>
</protein>
<proteinExistence type="predicted"/>
<dbReference type="EMBL" id="LJSN01000003">
    <property type="protein sequence ID" value="PNE37667.1"/>
    <property type="molecule type" value="Genomic_DNA"/>
</dbReference>
<name>A0A2N8P9F7_STRNR</name>
<sequence>MIRIRRLPLARAVQTGCVGRERGYQFVAPAAHGGVADLVGAGHVGDALVVAEHGEHDDDPSGARRRQRGPIFFRWRLSRSVQYSLVFRDTRRRHW</sequence>
<accession>A0A2N8P9F7</accession>
<evidence type="ECO:0000313" key="1">
    <source>
        <dbReference type="EMBL" id="PNE37667.1"/>
    </source>
</evidence>